<feature type="domain" description="Carrier" evidence="4">
    <location>
        <begin position="573"/>
        <end position="632"/>
    </location>
</feature>
<dbReference type="Pfam" id="PF00550">
    <property type="entry name" value="PP-binding"/>
    <property type="match status" value="1"/>
</dbReference>
<dbReference type="PANTHER" id="PTHR43439">
    <property type="entry name" value="PHENYLACETATE-COENZYME A LIGASE"/>
    <property type="match status" value="1"/>
</dbReference>
<evidence type="ECO:0000313" key="7">
    <source>
        <dbReference type="Proteomes" id="UP000256328"/>
    </source>
</evidence>
<evidence type="ECO:0000259" key="4">
    <source>
        <dbReference type="Pfam" id="PF00550"/>
    </source>
</evidence>
<evidence type="ECO:0000256" key="2">
    <source>
        <dbReference type="ARBA" id="ARBA00022553"/>
    </source>
</evidence>
<dbReference type="InterPro" id="IPR036291">
    <property type="entry name" value="NAD(P)-bd_dom_sf"/>
</dbReference>
<dbReference type="Gene3D" id="3.40.50.720">
    <property type="entry name" value="NAD(P)-binding Rossmann-like Domain"/>
    <property type="match status" value="1"/>
</dbReference>
<dbReference type="InterPro" id="IPR009081">
    <property type="entry name" value="PP-bd_ACP"/>
</dbReference>
<dbReference type="InterPro" id="IPR051414">
    <property type="entry name" value="Adenylate-forming_Reductase"/>
</dbReference>
<dbReference type="PANTHER" id="PTHR43439:SF2">
    <property type="entry name" value="ENZYME, PUTATIVE (JCVI)-RELATED"/>
    <property type="match status" value="1"/>
</dbReference>
<evidence type="ECO:0000259" key="5">
    <source>
        <dbReference type="Pfam" id="PF07993"/>
    </source>
</evidence>
<dbReference type="EMBL" id="PDLN01000018">
    <property type="protein sequence ID" value="RDW61508.1"/>
    <property type="molecule type" value="Genomic_DNA"/>
</dbReference>
<dbReference type="Pfam" id="PF07993">
    <property type="entry name" value="NAD_binding_4"/>
    <property type="match status" value="1"/>
</dbReference>
<dbReference type="SUPFAM" id="SSF56801">
    <property type="entry name" value="Acetyl-CoA synthetase-like"/>
    <property type="match status" value="1"/>
</dbReference>
<keyword evidence="1" id="KW-0596">Phosphopantetheine</keyword>
<dbReference type="PROSITE" id="PS00455">
    <property type="entry name" value="AMP_BINDING"/>
    <property type="match status" value="1"/>
</dbReference>
<dbReference type="OrthoDB" id="429813at2759"/>
<dbReference type="AlphaFoldDB" id="A0A3D8QIH7"/>
<dbReference type="Pfam" id="PF23562">
    <property type="entry name" value="AMP-binding_C_3"/>
    <property type="match status" value="1"/>
</dbReference>
<dbReference type="Pfam" id="PF00501">
    <property type="entry name" value="AMP-binding"/>
    <property type="match status" value="1"/>
</dbReference>
<feature type="domain" description="AMP-dependent synthetase/ligase" evidence="3">
    <location>
        <begin position="53"/>
        <end position="350"/>
    </location>
</feature>
<dbReference type="SUPFAM" id="SSF51735">
    <property type="entry name" value="NAD(P)-binding Rossmann-fold domains"/>
    <property type="match status" value="1"/>
</dbReference>
<dbReference type="Gene3D" id="3.40.50.12780">
    <property type="entry name" value="N-terminal domain of ligase-like"/>
    <property type="match status" value="1"/>
</dbReference>
<organism evidence="6 7">
    <name type="scientific">Coleophoma crateriformis</name>
    <dbReference type="NCBI Taxonomy" id="565419"/>
    <lineage>
        <taxon>Eukaryota</taxon>
        <taxon>Fungi</taxon>
        <taxon>Dikarya</taxon>
        <taxon>Ascomycota</taxon>
        <taxon>Pezizomycotina</taxon>
        <taxon>Leotiomycetes</taxon>
        <taxon>Helotiales</taxon>
        <taxon>Dermateaceae</taxon>
        <taxon>Coleophoma</taxon>
    </lineage>
</organism>
<evidence type="ECO:0008006" key="8">
    <source>
        <dbReference type="Google" id="ProtNLM"/>
    </source>
</evidence>
<evidence type="ECO:0000259" key="3">
    <source>
        <dbReference type="Pfam" id="PF00501"/>
    </source>
</evidence>
<sequence length="1066" mass="118346">MPSATETPDYGRRLLPNLIDNEAKFNPHFVPYSFPLTENPADGFREITNKVHANAINRTAWWFESQFGKSSSFESVGYIGPNDLRYMILAVAVVKCGWKLVLMSPRNSLDGHLAVINKSECHAWVVPAQQPAAVDKILEKRDMRLATIPELVDLVDESPVEHYPYNKTFDEARFEPFCVLHTSGSTGLPKPIVIKHGWITATDAQHNLPTVEGRPPITHVLSYPHQAYSSFPNYHAAGLLYNYSLPFYFGMRIVLGPPGQPVSVDLINSMFEHGDVDSSMLAPSSLESMTNSTECLEKMQKHSFVVTAGGPLSRDAGNKFSSVTRVLSCIGSTEGGWFPTILPEREDWQYLQYHPAAGFEFREHSEGLYEHFVVRNPKYDPYQGYFVTFPELDDDSIKDLYSKHPTKPNRWLYRGRADHIIVLSNGEKLNPLDMEFTIIDHPAVQASLIIGQGRFQTMALIQLKEPMPTSPTEAAALQESVWEFVKAANVQAPAHGQVHKDYVMYTTPEKPFMLAPKGTVLRSQTLKIYEAEIDNVYKEAESRTPVDGVELDLASLETVADGIGKLFEVMLGHDLGPQDDAFSAGLDSLSVFSILRNLRAALNEGQVPEQASKKLTASTIYGNPTIEQLSKAFYGVVHPETANEKDVEQETLKTMECLLEKYTSDLPKRQASIIGSTAEALVILTGSTGSMGSYILDNLVSRPHIKNIYCLNRATDGRKKQTESSGSRGLSTSWPADRVHFLKADFSKVDFGLEKPAYEELLQNTTHIIHNQWQVDFNLSVSSFEPHIRGVRNFVDFSVQSKHGASIFFISSVAVGMQQGVNDSIPETPITKFASAEGGYGQSKLISELILKAAASQSSIPCTVCRVGQISGPVNTEAGCWNKQEWFPTIISTSKYLGCLPNSLGAMSRIDWLPVNTLSTILLELASLDVLPTTPRSVNQNGEVRIVHTVNPSTIPWSELVPAVTKHFGSSVKVVEWEEWLAALEESAKNEGDVEKNPGIKLLNFYQGLNAAAKLGLESPIYETKDSAASSETLRTLGPVKEEWMSGWLRQMGFLNWVRIPFTLIY</sequence>
<evidence type="ECO:0000256" key="1">
    <source>
        <dbReference type="ARBA" id="ARBA00022450"/>
    </source>
</evidence>
<comment type="caution">
    <text evidence="6">The sequence shown here is derived from an EMBL/GenBank/DDBJ whole genome shotgun (WGS) entry which is preliminary data.</text>
</comment>
<evidence type="ECO:0000313" key="6">
    <source>
        <dbReference type="EMBL" id="RDW61508.1"/>
    </source>
</evidence>
<accession>A0A3D8QIH7</accession>
<dbReference type="InterPro" id="IPR000873">
    <property type="entry name" value="AMP-dep_synth/lig_dom"/>
</dbReference>
<keyword evidence="2" id="KW-0597">Phosphoprotein</keyword>
<protein>
    <recommendedName>
        <fullName evidence="8">Carrier domain-containing protein</fullName>
    </recommendedName>
</protein>
<dbReference type="Proteomes" id="UP000256328">
    <property type="component" value="Unassembled WGS sequence"/>
</dbReference>
<dbReference type="Gene3D" id="1.10.1200.10">
    <property type="entry name" value="ACP-like"/>
    <property type="match status" value="1"/>
</dbReference>
<dbReference type="InterPro" id="IPR013120">
    <property type="entry name" value="FAR_NAD-bd"/>
</dbReference>
<gene>
    <name evidence="6" type="ORF">BP5796_11400</name>
</gene>
<name>A0A3D8QIH7_9HELO</name>
<feature type="domain" description="Thioester reductase (TE)" evidence="5">
    <location>
        <begin position="684"/>
        <end position="919"/>
    </location>
</feature>
<dbReference type="InterPro" id="IPR036736">
    <property type="entry name" value="ACP-like_sf"/>
</dbReference>
<proteinExistence type="predicted"/>
<keyword evidence="7" id="KW-1185">Reference proteome</keyword>
<reference evidence="6 7" key="1">
    <citation type="journal article" date="2018" name="IMA Fungus">
        <title>IMA Genome-F 9: Draft genome sequence of Annulohypoxylon stygium, Aspergillus mulundensis, Berkeleyomyces basicola (syn. Thielaviopsis basicola), Ceratocystis smalleyi, two Cercospora beticola strains, Coleophoma cylindrospora, Fusarium fracticaudum, Phialophora cf. hyalina, and Morchella septimelata.</title>
        <authorList>
            <person name="Wingfield B.D."/>
            <person name="Bills G.F."/>
            <person name="Dong Y."/>
            <person name="Huang W."/>
            <person name="Nel W.J."/>
            <person name="Swalarsk-Parry B.S."/>
            <person name="Vaghefi N."/>
            <person name="Wilken P.M."/>
            <person name="An Z."/>
            <person name="de Beer Z.W."/>
            <person name="De Vos L."/>
            <person name="Chen L."/>
            <person name="Duong T.A."/>
            <person name="Gao Y."/>
            <person name="Hammerbacher A."/>
            <person name="Kikkert J.R."/>
            <person name="Li Y."/>
            <person name="Li H."/>
            <person name="Li K."/>
            <person name="Li Q."/>
            <person name="Liu X."/>
            <person name="Ma X."/>
            <person name="Naidoo K."/>
            <person name="Pethybridge S.J."/>
            <person name="Sun J."/>
            <person name="Steenkamp E.T."/>
            <person name="van der Nest M.A."/>
            <person name="van Wyk S."/>
            <person name="Wingfield M.J."/>
            <person name="Xiong C."/>
            <person name="Yue Q."/>
            <person name="Zhang X."/>
        </authorList>
    </citation>
    <scope>NUCLEOTIDE SEQUENCE [LARGE SCALE GENOMIC DNA]</scope>
    <source>
        <strain evidence="6 7">BP5796</strain>
    </source>
</reference>
<dbReference type="InterPro" id="IPR020845">
    <property type="entry name" value="AMP-binding_CS"/>
</dbReference>
<dbReference type="InterPro" id="IPR042099">
    <property type="entry name" value="ANL_N_sf"/>
</dbReference>